<evidence type="ECO:0000313" key="2">
    <source>
        <dbReference type="Proteomes" id="UP000217343"/>
    </source>
</evidence>
<evidence type="ECO:0000313" key="1">
    <source>
        <dbReference type="EMBL" id="ATB50444.1"/>
    </source>
</evidence>
<keyword evidence="2" id="KW-1185">Reference proteome</keyword>
<dbReference type="RefSeq" id="WP_095960651.1">
    <property type="nucleotide sequence ID" value="NZ_CP022203.1"/>
</dbReference>
<dbReference type="EMBL" id="CP022203">
    <property type="protein sequence ID" value="ATB50444.1"/>
    <property type="molecule type" value="Genomic_DNA"/>
</dbReference>
<protein>
    <recommendedName>
        <fullName evidence="3">Lipoprotein</fullName>
    </recommendedName>
</protein>
<proteinExistence type="predicted"/>
<accession>A0A250K2X5</accession>
<evidence type="ECO:0008006" key="3">
    <source>
        <dbReference type="Google" id="ProtNLM"/>
    </source>
</evidence>
<sequence length="181" mass="19810">MRTTSFRTLLLSGLALLTTGCESLFFIEAEAEEICKTERDLSFPAALPLTVNVERSFTFPLGDIADPLPEETDVETELRLRLFEVTADTDLSVIERASVSVRQPGSSGTHVIGEYTRTSTAPTQTIQLTSTGAVDLLDLAREPELEFIFEARGALPTEDWSATVRACAGVKAQANYFDLVF</sequence>
<reference evidence="1 2" key="1">
    <citation type="submission" date="2017-06" db="EMBL/GenBank/DDBJ databases">
        <title>Sequencing and comparative analysis of myxobacterial genomes.</title>
        <authorList>
            <person name="Rupp O."/>
            <person name="Goesmann A."/>
            <person name="Sogaard-Andersen L."/>
        </authorList>
    </citation>
    <scope>NUCLEOTIDE SEQUENCE [LARGE SCALE GENOMIC DNA]</scope>
    <source>
        <strain evidence="1 2">DSM 14697</strain>
    </source>
</reference>
<dbReference type="KEGG" id="mmas:MYMAC_006100"/>
<dbReference type="AlphaFoldDB" id="A0A250K2X5"/>
<name>A0A250K2X5_9BACT</name>
<dbReference type="PROSITE" id="PS51257">
    <property type="entry name" value="PROKAR_LIPOPROTEIN"/>
    <property type="match status" value="1"/>
</dbReference>
<dbReference type="OrthoDB" id="5381602at2"/>
<organism evidence="1 2">
    <name type="scientific">Corallococcus macrosporus DSM 14697</name>
    <dbReference type="NCBI Taxonomy" id="1189310"/>
    <lineage>
        <taxon>Bacteria</taxon>
        <taxon>Pseudomonadati</taxon>
        <taxon>Myxococcota</taxon>
        <taxon>Myxococcia</taxon>
        <taxon>Myxococcales</taxon>
        <taxon>Cystobacterineae</taxon>
        <taxon>Myxococcaceae</taxon>
        <taxon>Corallococcus</taxon>
    </lineage>
</organism>
<dbReference type="Proteomes" id="UP000217343">
    <property type="component" value="Chromosome"/>
</dbReference>
<gene>
    <name evidence="1" type="ORF">MYMAC_006100</name>
</gene>